<reference evidence="4" key="1">
    <citation type="submission" date="2020-01" db="EMBL/GenBank/DDBJ databases">
        <authorList>
            <person name="Yang Y."/>
            <person name="Kwon Y.M."/>
        </authorList>
    </citation>
    <scope>NUCLEOTIDE SEQUENCE</scope>
    <source>
        <strain evidence="4">PG104</strain>
    </source>
</reference>
<dbReference type="AlphaFoldDB" id="A0A8J8SK72"/>
<dbReference type="Gene3D" id="3.40.190.10">
    <property type="entry name" value="Periplasmic binding protein-like II"/>
    <property type="match status" value="2"/>
</dbReference>
<keyword evidence="5" id="KW-1185">Reference proteome</keyword>
<dbReference type="InterPro" id="IPR050490">
    <property type="entry name" value="Bact_solute-bd_prot1"/>
</dbReference>
<dbReference type="PANTHER" id="PTHR43649:SF29">
    <property type="entry name" value="OSMOPROTECTIVE COMPOUNDS-BINDING PROTEIN GGTB"/>
    <property type="match status" value="1"/>
</dbReference>
<comment type="subcellular location">
    <subcellularLocation>
        <location evidence="1">Periplasm</location>
    </subcellularLocation>
</comment>
<dbReference type="GO" id="GO:0042597">
    <property type="term" value="C:periplasmic space"/>
    <property type="evidence" value="ECO:0007669"/>
    <property type="project" value="UniProtKB-SubCell"/>
</dbReference>
<gene>
    <name evidence="4" type="ORF">GR316_04395</name>
</gene>
<evidence type="ECO:0000313" key="5">
    <source>
        <dbReference type="Proteomes" id="UP000679284"/>
    </source>
</evidence>
<evidence type="ECO:0000256" key="2">
    <source>
        <dbReference type="ARBA" id="ARBA00008520"/>
    </source>
</evidence>
<comment type="similarity">
    <text evidence="2">Belongs to the bacterial solute-binding protein 1 family.</text>
</comment>
<name>A0A8J8SK72_9RHOB</name>
<dbReference type="PANTHER" id="PTHR43649">
    <property type="entry name" value="ARABINOSE-BINDING PROTEIN-RELATED"/>
    <property type="match status" value="1"/>
</dbReference>
<dbReference type="KEGG" id="fap:GR316_04395"/>
<sequence>MATAAGAQELLYQPGEDPRFNWQSYEDFAATHDLQGQSVTISGPWTAEDEVTFRRTFEYFEAATGARVDYAGSDSFEQQIVIDVNSGSPPDIAVFPQPGLARQLAGQGRLTPLADDTADWLRENYAAGDSWVKLVTFAGPDGQEAVYGFPYKIDVKSLVFYSPENFKALGYEIPRTMEALKALTERMADDGVTPWCIALGSGSATGWPATDWVEDLMLRTQPPEVYDQWVAHEIPFDDPRVVEAVNEFGWFAKTDRFVDGGAGGVGWIDHRDSPQGLFSIPPRCMMMHQASFIGSFFPTGTEFGADVDFFYMPPFETKDLGDPVLGAGTTFTIAHDTPVAEAFLEFLRTPIAHEIWMSQTGFLTPLTTANLDAYGDPTLRGMGEILVNATTFRFDASDLMPGAIGAGAFWTAMVDFVAGQSAEDATGTIEATWEALGR</sequence>
<keyword evidence="3" id="KW-0813">Transport</keyword>
<dbReference type="RefSeq" id="WP_211784823.1">
    <property type="nucleotide sequence ID" value="NZ_CP047289.1"/>
</dbReference>
<dbReference type="InterPro" id="IPR006059">
    <property type="entry name" value="SBP"/>
</dbReference>
<organism evidence="4 5">
    <name type="scientific">Falsirhodobacter algicola</name>
    <dbReference type="NCBI Taxonomy" id="2692330"/>
    <lineage>
        <taxon>Bacteria</taxon>
        <taxon>Pseudomonadati</taxon>
        <taxon>Pseudomonadota</taxon>
        <taxon>Alphaproteobacteria</taxon>
        <taxon>Rhodobacterales</taxon>
        <taxon>Paracoccaceae</taxon>
        <taxon>Falsirhodobacter</taxon>
    </lineage>
</organism>
<evidence type="ECO:0000313" key="4">
    <source>
        <dbReference type="EMBL" id="QUS35575.1"/>
    </source>
</evidence>
<dbReference type="Pfam" id="PF01547">
    <property type="entry name" value="SBP_bac_1"/>
    <property type="match status" value="1"/>
</dbReference>
<evidence type="ECO:0000256" key="1">
    <source>
        <dbReference type="ARBA" id="ARBA00004418"/>
    </source>
</evidence>
<evidence type="ECO:0000256" key="3">
    <source>
        <dbReference type="ARBA" id="ARBA00022448"/>
    </source>
</evidence>
<dbReference type="EMBL" id="CP047289">
    <property type="protein sequence ID" value="QUS35575.1"/>
    <property type="molecule type" value="Genomic_DNA"/>
</dbReference>
<protein>
    <submittedName>
        <fullName evidence="4">Extracellular solute-binding protein</fullName>
    </submittedName>
</protein>
<dbReference type="Proteomes" id="UP000679284">
    <property type="component" value="Chromosome"/>
</dbReference>
<dbReference type="SUPFAM" id="SSF53850">
    <property type="entry name" value="Periplasmic binding protein-like II"/>
    <property type="match status" value="1"/>
</dbReference>
<accession>A0A8J8SK72</accession>
<proteinExistence type="inferred from homology"/>